<organism evidence="9 10">
    <name type="scientific">Rubrivivax gelatinosus</name>
    <name type="common">Rhodocyclus gelatinosus</name>
    <name type="synonym">Rhodopseudomonas gelatinosa</name>
    <dbReference type="NCBI Taxonomy" id="28068"/>
    <lineage>
        <taxon>Bacteria</taxon>
        <taxon>Pseudomonadati</taxon>
        <taxon>Pseudomonadota</taxon>
        <taxon>Betaproteobacteria</taxon>
        <taxon>Burkholderiales</taxon>
        <taxon>Sphaerotilaceae</taxon>
        <taxon>Rubrivivax</taxon>
    </lineage>
</organism>
<dbReference type="PANTHER" id="PTHR24220">
    <property type="entry name" value="IMPORT ATP-BINDING PROTEIN"/>
    <property type="match status" value="1"/>
</dbReference>
<dbReference type="AlphaFoldDB" id="A0A4R2M9Z1"/>
<comment type="similarity">
    <text evidence="7">Belongs to the ABC transporter superfamily. Macrolide exporter (TC 3.A.1.122) family.</text>
</comment>
<reference evidence="9 10" key="1">
    <citation type="submission" date="2019-03" db="EMBL/GenBank/DDBJ databases">
        <title>Genomic Encyclopedia of Type Strains, Phase IV (KMG-IV): sequencing the most valuable type-strain genomes for metagenomic binning, comparative biology and taxonomic classification.</title>
        <authorList>
            <person name="Goeker M."/>
        </authorList>
    </citation>
    <scope>NUCLEOTIDE SEQUENCE [LARGE SCALE GENOMIC DNA]</scope>
    <source>
        <strain evidence="9 10">DSM 1709</strain>
    </source>
</reference>
<dbReference type="GO" id="GO:0016887">
    <property type="term" value="F:ATP hydrolysis activity"/>
    <property type="evidence" value="ECO:0007669"/>
    <property type="project" value="InterPro"/>
</dbReference>
<dbReference type="PROSITE" id="PS00211">
    <property type="entry name" value="ABC_TRANSPORTER_1"/>
    <property type="match status" value="1"/>
</dbReference>
<dbReference type="InterPro" id="IPR003439">
    <property type="entry name" value="ABC_transporter-like_ATP-bd"/>
</dbReference>
<dbReference type="Gene3D" id="3.40.50.300">
    <property type="entry name" value="P-loop containing nucleotide triphosphate hydrolases"/>
    <property type="match status" value="1"/>
</dbReference>
<dbReference type="InterPro" id="IPR015854">
    <property type="entry name" value="ABC_transpr_LolD-like"/>
</dbReference>
<dbReference type="GO" id="GO:0098796">
    <property type="term" value="C:membrane protein complex"/>
    <property type="evidence" value="ECO:0007669"/>
    <property type="project" value="UniProtKB-ARBA"/>
</dbReference>
<accession>A0A4R2M9Z1</accession>
<dbReference type="RefSeq" id="WP_132646712.1">
    <property type="nucleotide sequence ID" value="NZ_CP181386.1"/>
</dbReference>
<dbReference type="InterPro" id="IPR003593">
    <property type="entry name" value="AAA+_ATPase"/>
</dbReference>
<dbReference type="GO" id="GO:0046677">
    <property type="term" value="P:response to antibiotic"/>
    <property type="evidence" value="ECO:0007669"/>
    <property type="project" value="UniProtKB-KW"/>
</dbReference>
<dbReference type="InterPro" id="IPR027417">
    <property type="entry name" value="P-loop_NTPase"/>
</dbReference>
<dbReference type="PROSITE" id="PS50893">
    <property type="entry name" value="ABC_TRANSPORTER_2"/>
    <property type="match status" value="1"/>
</dbReference>
<dbReference type="SUPFAM" id="SSF52540">
    <property type="entry name" value="P-loop containing nucleoside triphosphate hydrolases"/>
    <property type="match status" value="1"/>
</dbReference>
<dbReference type="InterPro" id="IPR017911">
    <property type="entry name" value="MacB-like_ATP-bd"/>
</dbReference>
<keyword evidence="2" id="KW-1003">Cell membrane</keyword>
<evidence type="ECO:0000256" key="7">
    <source>
        <dbReference type="ARBA" id="ARBA00038388"/>
    </source>
</evidence>
<dbReference type="GO" id="GO:0005524">
    <property type="term" value="F:ATP binding"/>
    <property type="evidence" value="ECO:0007669"/>
    <property type="project" value="UniProtKB-KW"/>
</dbReference>
<dbReference type="GO" id="GO:0005886">
    <property type="term" value="C:plasma membrane"/>
    <property type="evidence" value="ECO:0007669"/>
    <property type="project" value="TreeGrafter"/>
</dbReference>
<keyword evidence="6" id="KW-0046">Antibiotic resistance</keyword>
<evidence type="ECO:0000256" key="2">
    <source>
        <dbReference type="ARBA" id="ARBA00022475"/>
    </source>
</evidence>
<dbReference type="CDD" id="cd03255">
    <property type="entry name" value="ABC_MJ0796_LolCDE_FtsE"/>
    <property type="match status" value="1"/>
</dbReference>
<evidence type="ECO:0000256" key="6">
    <source>
        <dbReference type="ARBA" id="ARBA00023251"/>
    </source>
</evidence>
<evidence type="ECO:0000259" key="8">
    <source>
        <dbReference type="PROSITE" id="PS50893"/>
    </source>
</evidence>
<evidence type="ECO:0000256" key="4">
    <source>
        <dbReference type="ARBA" id="ARBA00022840"/>
    </source>
</evidence>
<dbReference type="SMART" id="SM00382">
    <property type="entry name" value="AAA"/>
    <property type="match status" value="1"/>
</dbReference>
<protein>
    <submittedName>
        <fullName evidence="9">Putative ABC transport system ATP-binding protein</fullName>
    </submittedName>
</protein>
<feature type="domain" description="ABC transporter" evidence="8">
    <location>
        <begin position="14"/>
        <end position="232"/>
    </location>
</feature>
<dbReference type="GeneID" id="99684527"/>
<dbReference type="PANTHER" id="PTHR24220:SF685">
    <property type="entry name" value="ABC TRANSPORTER RELATED"/>
    <property type="match status" value="1"/>
</dbReference>
<dbReference type="GO" id="GO:0022857">
    <property type="term" value="F:transmembrane transporter activity"/>
    <property type="evidence" value="ECO:0007669"/>
    <property type="project" value="TreeGrafter"/>
</dbReference>
<dbReference type="EMBL" id="SLXD01000005">
    <property type="protein sequence ID" value="TCP03041.1"/>
    <property type="molecule type" value="Genomic_DNA"/>
</dbReference>
<keyword evidence="5" id="KW-0472">Membrane</keyword>
<gene>
    <name evidence="9" type="ORF">EV684_105207</name>
</gene>
<sequence length="232" mass="24854">MQGPDPLCPAAGRVRLRGVRRVYRQGRAPVAAVDGVDLDIAPGRFTVLAGPSGSGKSTLLQLIGGLDRPDEGEVSLDGTRLDTLDDDTLTRLRGEHIGFVFQSFNLIPVMSALENVELPLLQAGPSSTGSRERARSMLEAVGLQGLQRRRPGELSGGQQQRVAVARALVHRPRLVLADEPTANLDRASGQALIALMRTLQRGTGVTFVFSSHDPSLLDEADVRVQLLDGRLA</sequence>
<evidence type="ECO:0000256" key="5">
    <source>
        <dbReference type="ARBA" id="ARBA00022989"/>
    </source>
</evidence>
<dbReference type="FunFam" id="3.40.50.300:FF:000032">
    <property type="entry name" value="Export ABC transporter ATP-binding protein"/>
    <property type="match status" value="1"/>
</dbReference>
<evidence type="ECO:0000256" key="1">
    <source>
        <dbReference type="ARBA" id="ARBA00022448"/>
    </source>
</evidence>
<proteinExistence type="inferred from homology"/>
<keyword evidence="4 9" id="KW-0067">ATP-binding</keyword>
<keyword evidence="3" id="KW-0547">Nucleotide-binding</keyword>
<evidence type="ECO:0000313" key="9">
    <source>
        <dbReference type="EMBL" id="TCP03041.1"/>
    </source>
</evidence>
<dbReference type="Pfam" id="PF00005">
    <property type="entry name" value="ABC_tran"/>
    <property type="match status" value="1"/>
</dbReference>
<evidence type="ECO:0000313" key="10">
    <source>
        <dbReference type="Proteomes" id="UP000295106"/>
    </source>
</evidence>
<name>A0A4R2M9Z1_RUBGE</name>
<keyword evidence="1" id="KW-0813">Transport</keyword>
<dbReference type="Proteomes" id="UP000295106">
    <property type="component" value="Unassembled WGS sequence"/>
</dbReference>
<dbReference type="OrthoDB" id="9802264at2"/>
<keyword evidence="5" id="KW-1133">Transmembrane helix</keyword>
<comment type="caution">
    <text evidence="9">The sequence shown here is derived from an EMBL/GenBank/DDBJ whole genome shotgun (WGS) entry which is preliminary data.</text>
</comment>
<dbReference type="InterPro" id="IPR017871">
    <property type="entry name" value="ABC_transporter-like_CS"/>
</dbReference>
<keyword evidence="5" id="KW-0812">Transmembrane</keyword>
<evidence type="ECO:0000256" key="3">
    <source>
        <dbReference type="ARBA" id="ARBA00022741"/>
    </source>
</evidence>